<evidence type="ECO:0000256" key="7">
    <source>
        <dbReference type="ARBA" id="ARBA00023294"/>
    </source>
</evidence>
<dbReference type="InterPro" id="IPR051107">
    <property type="entry name" value="Auxin_Efflux_Carrier"/>
</dbReference>
<keyword evidence="4 8" id="KW-0812">Transmembrane</keyword>
<evidence type="ECO:0000256" key="8">
    <source>
        <dbReference type="SAM" id="Phobius"/>
    </source>
</evidence>
<dbReference type="GO" id="GO:0009734">
    <property type="term" value="P:auxin-activated signaling pathway"/>
    <property type="evidence" value="ECO:0007669"/>
    <property type="project" value="UniProtKB-KW"/>
</dbReference>
<keyword evidence="3" id="KW-0813">Transport</keyword>
<dbReference type="GO" id="GO:0005886">
    <property type="term" value="C:plasma membrane"/>
    <property type="evidence" value="ECO:0007669"/>
    <property type="project" value="TreeGrafter"/>
</dbReference>
<evidence type="ECO:0000256" key="4">
    <source>
        <dbReference type="ARBA" id="ARBA00022692"/>
    </source>
</evidence>
<accession>A0AAQ3NAV2</accession>
<dbReference type="GO" id="GO:0005783">
    <property type="term" value="C:endoplasmic reticulum"/>
    <property type="evidence" value="ECO:0007669"/>
    <property type="project" value="TreeGrafter"/>
</dbReference>
<comment type="subcellular location">
    <subcellularLocation>
        <location evidence="1">Membrane</location>
        <topology evidence="1">Multi-pass membrane protein</topology>
    </subcellularLocation>
</comment>
<dbReference type="Pfam" id="PF03547">
    <property type="entry name" value="Mem_trans"/>
    <property type="match status" value="1"/>
</dbReference>
<name>A0AAQ3NAV2_VIGMU</name>
<proteinExistence type="inferred from homology"/>
<dbReference type="InterPro" id="IPR004776">
    <property type="entry name" value="Mem_transp_PIN-like"/>
</dbReference>
<evidence type="ECO:0000256" key="5">
    <source>
        <dbReference type="ARBA" id="ARBA00022989"/>
    </source>
</evidence>
<dbReference type="AlphaFoldDB" id="A0AAQ3NAV2"/>
<keyword evidence="10" id="KW-1185">Reference proteome</keyword>
<dbReference type="GO" id="GO:0009926">
    <property type="term" value="P:auxin polar transport"/>
    <property type="evidence" value="ECO:0007669"/>
    <property type="project" value="TreeGrafter"/>
</dbReference>
<evidence type="ECO:0000313" key="10">
    <source>
        <dbReference type="Proteomes" id="UP001374535"/>
    </source>
</evidence>
<dbReference type="EMBL" id="CP144695">
    <property type="protein sequence ID" value="WVZ05782.1"/>
    <property type="molecule type" value="Genomic_DNA"/>
</dbReference>
<keyword evidence="7" id="KW-0927">Auxin signaling pathway</keyword>
<feature type="transmembrane region" description="Helical" evidence="8">
    <location>
        <begin position="6"/>
        <end position="23"/>
    </location>
</feature>
<sequence length="132" mass="14991">MEMKIVVLQCIIWYTLMLFMFEYRGAKMLISEQFPDTSATIVSIHVDSDVMSLDGRQPLETQTQIKEDGKLHITVRKSNASRSDIFSRRSQGFSSTTPRTSNLTNAEIYTLFNPPRTLLTEPSTSTTSTFTL</sequence>
<dbReference type="PANTHER" id="PTHR31752">
    <property type="entry name" value="AUXIN EFFLUX CARRIER COMPONENT 1B-RELATED"/>
    <property type="match status" value="1"/>
</dbReference>
<organism evidence="9 10">
    <name type="scientific">Vigna mungo</name>
    <name type="common">Black gram</name>
    <name type="synonym">Phaseolus mungo</name>
    <dbReference type="NCBI Taxonomy" id="3915"/>
    <lineage>
        <taxon>Eukaryota</taxon>
        <taxon>Viridiplantae</taxon>
        <taxon>Streptophyta</taxon>
        <taxon>Embryophyta</taxon>
        <taxon>Tracheophyta</taxon>
        <taxon>Spermatophyta</taxon>
        <taxon>Magnoliopsida</taxon>
        <taxon>eudicotyledons</taxon>
        <taxon>Gunneridae</taxon>
        <taxon>Pentapetalae</taxon>
        <taxon>rosids</taxon>
        <taxon>fabids</taxon>
        <taxon>Fabales</taxon>
        <taxon>Fabaceae</taxon>
        <taxon>Papilionoideae</taxon>
        <taxon>50 kb inversion clade</taxon>
        <taxon>NPAAA clade</taxon>
        <taxon>indigoferoid/millettioid clade</taxon>
        <taxon>Phaseoleae</taxon>
        <taxon>Vigna</taxon>
    </lineage>
</organism>
<dbReference type="PANTHER" id="PTHR31752:SF18">
    <property type="entry name" value="AUXIN EFFLUX CARRIER COMPONENT 1"/>
    <property type="match status" value="1"/>
</dbReference>
<evidence type="ECO:0000313" key="9">
    <source>
        <dbReference type="EMBL" id="WVZ05782.1"/>
    </source>
</evidence>
<keyword evidence="5 8" id="KW-1133">Transmembrane helix</keyword>
<dbReference type="Proteomes" id="UP001374535">
    <property type="component" value="Chromosome 6"/>
</dbReference>
<reference evidence="9 10" key="1">
    <citation type="journal article" date="2023" name="Life. Sci Alliance">
        <title>Evolutionary insights into 3D genome organization and epigenetic landscape of Vigna mungo.</title>
        <authorList>
            <person name="Junaid A."/>
            <person name="Singh B."/>
            <person name="Bhatia S."/>
        </authorList>
    </citation>
    <scope>NUCLEOTIDE SEQUENCE [LARGE SCALE GENOMIC DNA]</scope>
    <source>
        <strain evidence="9">Urdbean</strain>
    </source>
</reference>
<evidence type="ECO:0000256" key="2">
    <source>
        <dbReference type="ARBA" id="ARBA00009177"/>
    </source>
</evidence>
<keyword evidence="6 8" id="KW-0472">Membrane</keyword>
<evidence type="ECO:0000256" key="6">
    <source>
        <dbReference type="ARBA" id="ARBA00023136"/>
    </source>
</evidence>
<evidence type="ECO:0000256" key="1">
    <source>
        <dbReference type="ARBA" id="ARBA00004141"/>
    </source>
</evidence>
<dbReference type="GO" id="GO:0010329">
    <property type="term" value="F:auxin efflux transmembrane transporter activity"/>
    <property type="evidence" value="ECO:0007669"/>
    <property type="project" value="TreeGrafter"/>
</dbReference>
<protein>
    <submittedName>
        <fullName evidence="9">Uncharacterized protein</fullName>
    </submittedName>
</protein>
<gene>
    <name evidence="9" type="ORF">V8G54_019128</name>
</gene>
<evidence type="ECO:0000256" key="3">
    <source>
        <dbReference type="ARBA" id="ARBA00022448"/>
    </source>
</evidence>
<comment type="similarity">
    <text evidence="2">Belongs to the auxin efflux carrier (TC 2.A.69.1) family.</text>
</comment>